<keyword evidence="3" id="KW-1185">Reference proteome</keyword>
<proteinExistence type="predicted"/>
<dbReference type="OMA" id="SIVDCIT"/>
<dbReference type="PANTHER" id="PTHR19303">
    <property type="entry name" value="TRANSPOSON"/>
    <property type="match status" value="1"/>
</dbReference>
<sequence>MLSRTYIAKQEKSMPLVFLPPNTTSLLQPMDQGIIASFKAYLTSTFAQAIWATEKEGGPTLKEIWKGFNIYHAVKNIGEAWNEVKQSNLNGVWKKLCPDFVSDFQALQTLLRR</sequence>
<reference evidence="2" key="2">
    <citation type="submission" date="2025-09" db="UniProtKB">
        <authorList>
            <consortium name="Ensembl"/>
        </authorList>
    </citation>
    <scope>IDENTIFICATION</scope>
</reference>
<dbReference type="InterPro" id="IPR004875">
    <property type="entry name" value="DDE_SF_endonuclease_dom"/>
</dbReference>
<dbReference type="GO" id="GO:0005634">
    <property type="term" value="C:nucleus"/>
    <property type="evidence" value="ECO:0007669"/>
    <property type="project" value="TreeGrafter"/>
</dbReference>
<dbReference type="InterPro" id="IPR050863">
    <property type="entry name" value="CenT-Element_Derived"/>
</dbReference>
<dbReference type="Proteomes" id="UP000694380">
    <property type="component" value="Unplaced"/>
</dbReference>
<reference evidence="2" key="1">
    <citation type="submission" date="2025-08" db="UniProtKB">
        <authorList>
            <consortium name="Ensembl"/>
        </authorList>
    </citation>
    <scope>IDENTIFICATION</scope>
</reference>
<dbReference type="Pfam" id="PF03184">
    <property type="entry name" value="DDE_1"/>
    <property type="match status" value="1"/>
</dbReference>
<evidence type="ECO:0000313" key="3">
    <source>
        <dbReference type="Proteomes" id="UP000694380"/>
    </source>
</evidence>
<dbReference type="GO" id="GO:0003677">
    <property type="term" value="F:DNA binding"/>
    <property type="evidence" value="ECO:0007669"/>
    <property type="project" value="TreeGrafter"/>
</dbReference>
<accession>A0A8C3FPC4</accession>
<dbReference type="Ensembl" id="ENSCPBT00000014425.1">
    <property type="protein sequence ID" value="ENSCPBP00000012085.1"/>
    <property type="gene ID" value="ENSCPBG00000009162.1"/>
</dbReference>
<evidence type="ECO:0000259" key="1">
    <source>
        <dbReference type="Pfam" id="PF03184"/>
    </source>
</evidence>
<dbReference type="PANTHER" id="PTHR19303:SF26">
    <property type="entry name" value="TIGGER TRANSPOSABLE ELEMENT-DERIVED PROTEIN 1"/>
    <property type="match status" value="1"/>
</dbReference>
<dbReference type="GeneTree" id="ENSGT00940000163154"/>
<protein>
    <recommendedName>
        <fullName evidence="1">DDE-1 domain-containing protein</fullName>
    </recommendedName>
</protein>
<organism evidence="2 3">
    <name type="scientific">Chrysemys picta bellii</name>
    <name type="common">Western painted turtle</name>
    <name type="synonym">Emys bellii</name>
    <dbReference type="NCBI Taxonomy" id="8478"/>
    <lineage>
        <taxon>Eukaryota</taxon>
        <taxon>Metazoa</taxon>
        <taxon>Chordata</taxon>
        <taxon>Craniata</taxon>
        <taxon>Vertebrata</taxon>
        <taxon>Euteleostomi</taxon>
        <taxon>Archelosauria</taxon>
        <taxon>Testudinata</taxon>
        <taxon>Testudines</taxon>
        <taxon>Cryptodira</taxon>
        <taxon>Durocryptodira</taxon>
        <taxon>Testudinoidea</taxon>
        <taxon>Emydidae</taxon>
        <taxon>Chrysemys</taxon>
    </lineage>
</organism>
<dbReference type="AlphaFoldDB" id="A0A8C3FPC4"/>
<feature type="domain" description="DDE-1" evidence="1">
    <location>
        <begin position="10"/>
        <end position="93"/>
    </location>
</feature>
<evidence type="ECO:0000313" key="2">
    <source>
        <dbReference type="Ensembl" id="ENSCPBP00000012085.1"/>
    </source>
</evidence>
<name>A0A8C3FPC4_CHRPI</name>